<keyword evidence="7 9" id="KW-0067">ATP-binding</keyword>
<comment type="pathway">
    <text evidence="9">Isoprenoid biosynthesis; isopentenyl diphosphate biosynthesis via DXP pathway; isopentenyl diphosphate from 1-deoxy-D-xylulose 5-phosphate: step 3/6.</text>
</comment>
<dbReference type="Pfam" id="PF00288">
    <property type="entry name" value="GHMP_kinases_N"/>
    <property type="match status" value="1"/>
</dbReference>
<dbReference type="Pfam" id="PF08544">
    <property type="entry name" value="GHMP_kinases_C"/>
    <property type="match status" value="1"/>
</dbReference>
<evidence type="ECO:0000259" key="11">
    <source>
        <dbReference type="Pfam" id="PF08544"/>
    </source>
</evidence>
<feature type="domain" description="GHMP kinase N-terminal" evidence="10">
    <location>
        <begin position="64"/>
        <end position="141"/>
    </location>
</feature>
<accession>A0ABW9GXB5</accession>
<feature type="domain" description="GHMP kinase C-terminal" evidence="11">
    <location>
        <begin position="207"/>
        <end position="273"/>
    </location>
</feature>
<comment type="function">
    <text evidence="9">Catalyzes the phosphorylation of the position 2 hydroxy group of 4-diphosphocytidyl-2C-methyl-D-erythritol.</text>
</comment>
<evidence type="ECO:0000256" key="1">
    <source>
        <dbReference type="ARBA" id="ARBA00009684"/>
    </source>
</evidence>
<feature type="binding site" evidence="9">
    <location>
        <begin position="91"/>
        <end position="101"/>
    </location>
    <ligand>
        <name>ATP</name>
        <dbReference type="ChEBI" id="CHEBI:30616"/>
    </ligand>
</feature>
<evidence type="ECO:0000256" key="9">
    <source>
        <dbReference type="HAMAP-Rule" id="MF_00061"/>
    </source>
</evidence>
<reference evidence="12 13" key="1">
    <citation type="journal article" date="2016" name="Int. J. Syst. Evol. Microbiol.">
        <title>Peptococcus simiae sp. nov., isolated from rhesus macaque faeces and emended description of the genus Peptococcus.</title>
        <authorList>
            <person name="Shkoporov A.N."/>
            <person name="Efimov B.A."/>
            <person name="Kondova I."/>
            <person name="Ouwerling B."/>
            <person name="Chaplin A.V."/>
            <person name="Shcherbakova V.A."/>
            <person name="Langermans J.A.M."/>
        </authorList>
    </citation>
    <scope>NUCLEOTIDE SEQUENCE [LARGE SCALE GENOMIC DNA]</scope>
    <source>
        <strain evidence="12 13">M108</strain>
    </source>
</reference>
<comment type="catalytic activity">
    <reaction evidence="9">
        <text>4-CDP-2-C-methyl-D-erythritol + ATP = 4-CDP-2-C-methyl-D-erythritol 2-phosphate + ADP + H(+)</text>
        <dbReference type="Rhea" id="RHEA:18437"/>
        <dbReference type="ChEBI" id="CHEBI:15378"/>
        <dbReference type="ChEBI" id="CHEBI:30616"/>
        <dbReference type="ChEBI" id="CHEBI:57823"/>
        <dbReference type="ChEBI" id="CHEBI:57919"/>
        <dbReference type="ChEBI" id="CHEBI:456216"/>
        <dbReference type="EC" id="2.7.1.148"/>
    </reaction>
</comment>
<keyword evidence="9" id="KW-0414">Isoprene biosynthesis</keyword>
<gene>
    <name evidence="9 12" type="primary">ispE</name>
    <name evidence="12" type="ORF">ACKQTC_02590</name>
</gene>
<dbReference type="NCBIfam" id="NF011202">
    <property type="entry name" value="PRK14608.1"/>
    <property type="match status" value="1"/>
</dbReference>
<evidence type="ECO:0000256" key="6">
    <source>
        <dbReference type="ARBA" id="ARBA00022777"/>
    </source>
</evidence>
<proteinExistence type="inferred from homology"/>
<evidence type="ECO:0000313" key="12">
    <source>
        <dbReference type="EMBL" id="MFM9413256.1"/>
    </source>
</evidence>
<evidence type="ECO:0000256" key="5">
    <source>
        <dbReference type="ARBA" id="ARBA00022741"/>
    </source>
</evidence>
<dbReference type="EMBL" id="JBJUVG010000002">
    <property type="protein sequence ID" value="MFM9413256.1"/>
    <property type="molecule type" value="Genomic_DNA"/>
</dbReference>
<evidence type="ECO:0000259" key="10">
    <source>
        <dbReference type="Pfam" id="PF00288"/>
    </source>
</evidence>
<sequence>MQVRVAAFSKINLLLDVLGKRTDGYHDVNMIMQGVRLSDQVIVAEAATNTITTNSPYVPNNKSNLALKAALLMQAALDLPPVAIKVDKHIPVSAGMAGGSSDAAAVLLAMDRLFALGLRRQQLEAFAAEIGSDVPFCLSAGTAVATGRGELIQDLSLLSPFHLVLVKADFGVPTARVYKAYRKKKKPVAGEDRLDYFLKLIREDDTLGILNSLYNDLEETTFSMYPKVRSIKEKLKHLGARHVLMSGSGPTVFAAFHTEAEAWQFYKKAKAAFPMVYLTSTVSRWDLDRRIGMS</sequence>
<name>A0ABW9GXB5_9FIRM</name>
<dbReference type="Gene3D" id="3.30.230.10">
    <property type="match status" value="1"/>
</dbReference>
<feature type="active site" evidence="9">
    <location>
        <position position="133"/>
    </location>
</feature>
<dbReference type="RefSeq" id="WP_408976869.1">
    <property type="nucleotide sequence ID" value="NZ_JBJUVG010000002.1"/>
</dbReference>
<protein>
    <recommendedName>
        <fullName evidence="3 9">4-diphosphocytidyl-2-C-methyl-D-erythritol kinase</fullName>
        <shortName evidence="9">CMK</shortName>
        <ecNumber evidence="2 9">2.7.1.148</ecNumber>
    </recommendedName>
    <alternativeName>
        <fullName evidence="8 9">4-(cytidine-5'-diphospho)-2-C-methyl-D-erythritol kinase</fullName>
    </alternativeName>
</protein>
<dbReference type="InterPro" id="IPR013750">
    <property type="entry name" value="GHMP_kinase_C_dom"/>
</dbReference>
<dbReference type="GO" id="GO:0050515">
    <property type="term" value="F:4-(cytidine 5'-diphospho)-2-C-methyl-D-erythritol kinase activity"/>
    <property type="evidence" value="ECO:0007669"/>
    <property type="project" value="UniProtKB-EC"/>
</dbReference>
<evidence type="ECO:0000256" key="7">
    <source>
        <dbReference type="ARBA" id="ARBA00022840"/>
    </source>
</evidence>
<evidence type="ECO:0000313" key="13">
    <source>
        <dbReference type="Proteomes" id="UP001631949"/>
    </source>
</evidence>
<dbReference type="InterPro" id="IPR006204">
    <property type="entry name" value="GHMP_kinase_N_dom"/>
</dbReference>
<evidence type="ECO:0000256" key="2">
    <source>
        <dbReference type="ARBA" id="ARBA00012052"/>
    </source>
</evidence>
<dbReference type="SUPFAM" id="SSF54211">
    <property type="entry name" value="Ribosomal protein S5 domain 2-like"/>
    <property type="match status" value="1"/>
</dbReference>
<dbReference type="SUPFAM" id="SSF55060">
    <property type="entry name" value="GHMP Kinase, C-terminal domain"/>
    <property type="match status" value="1"/>
</dbReference>
<keyword evidence="6 9" id="KW-0418">Kinase</keyword>
<dbReference type="Gene3D" id="3.30.70.890">
    <property type="entry name" value="GHMP kinase, C-terminal domain"/>
    <property type="match status" value="1"/>
</dbReference>
<evidence type="ECO:0000256" key="3">
    <source>
        <dbReference type="ARBA" id="ARBA00017473"/>
    </source>
</evidence>
<dbReference type="NCBIfam" id="TIGR00154">
    <property type="entry name" value="ispE"/>
    <property type="match status" value="1"/>
</dbReference>
<feature type="active site" evidence="9">
    <location>
        <position position="10"/>
    </location>
</feature>
<organism evidence="12 13">
    <name type="scientific">Peptococcus simiae</name>
    <dbReference type="NCBI Taxonomy" id="1643805"/>
    <lineage>
        <taxon>Bacteria</taxon>
        <taxon>Bacillati</taxon>
        <taxon>Bacillota</taxon>
        <taxon>Clostridia</taxon>
        <taxon>Eubacteriales</taxon>
        <taxon>Peptococcaceae</taxon>
        <taxon>Peptococcus</taxon>
    </lineage>
</organism>
<dbReference type="InterPro" id="IPR014721">
    <property type="entry name" value="Ribsml_uS5_D2-typ_fold_subgr"/>
</dbReference>
<dbReference type="HAMAP" id="MF_00061">
    <property type="entry name" value="IspE"/>
    <property type="match status" value="1"/>
</dbReference>
<keyword evidence="13" id="KW-1185">Reference proteome</keyword>
<dbReference type="InterPro" id="IPR036554">
    <property type="entry name" value="GHMP_kinase_C_sf"/>
</dbReference>
<dbReference type="EC" id="2.7.1.148" evidence="2 9"/>
<dbReference type="PANTHER" id="PTHR43527">
    <property type="entry name" value="4-DIPHOSPHOCYTIDYL-2-C-METHYL-D-ERYTHRITOL KINASE, CHLOROPLASTIC"/>
    <property type="match status" value="1"/>
</dbReference>
<evidence type="ECO:0000256" key="4">
    <source>
        <dbReference type="ARBA" id="ARBA00022679"/>
    </source>
</evidence>
<dbReference type="InterPro" id="IPR004424">
    <property type="entry name" value="IspE"/>
</dbReference>
<evidence type="ECO:0000256" key="8">
    <source>
        <dbReference type="ARBA" id="ARBA00032554"/>
    </source>
</evidence>
<dbReference type="InterPro" id="IPR020568">
    <property type="entry name" value="Ribosomal_Su5_D2-typ_SF"/>
</dbReference>
<comment type="similarity">
    <text evidence="1 9">Belongs to the GHMP kinase family. IspE subfamily.</text>
</comment>
<dbReference type="PIRSF" id="PIRSF010376">
    <property type="entry name" value="IspE"/>
    <property type="match status" value="1"/>
</dbReference>
<keyword evidence="4 9" id="KW-0808">Transferase</keyword>
<dbReference type="PANTHER" id="PTHR43527:SF2">
    <property type="entry name" value="4-DIPHOSPHOCYTIDYL-2-C-METHYL-D-ERYTHRITOL KINASE, CHLOROPLASTIC"/>
    <property type="match status" value="1"/>
</dbReference>
<keyword evidence="5 9" id="KW-0547">Nucleotide-binding</keyword>
<comment type="caution">
    <text evidence="12">The sequence shown here is derived from an EMBL/GenBank/DDBJ whole genome shotgun (WGS) entry which is preliminary data.</text>
</comment>
<dbReference type="Proteomes" id="UP001631949">
    <property type="component" value="Unassembled WGS sequence"/>
</dbReference>